<name>A0AAW4IPH2_9GAMM</name>
<dbReference type="AlphaFoldDB" id="A0AAW4IPH2"/>
<proteinExistence type="predicted"/>
<feature type="domain" description="DUF1835" evidence="1">
    <location>
        <begin position="4"/>
        <end position="130"/>
    </location>
</feature>
<organism evidence="3 4">
    <name type="scientific">Psychrobacter halodurans</name>
    <dbReference type="NCBI Taxonomy" id="2818439"/>
    <lineage>
        <taxon>Bacteria</taxon>
        <taxon>Pseudomonadati</taxon>
        <taxon>Pseudomonadota</taxon>
        <taxon>Gammaproteobacteria</taxon>
        <taxon>Moraxellales</taxon>
        <taxon>Moraxellaceae</taxon>
        <taxon>Psychrobacter</taxon>
    </lineage>
</organism>
<sequence>MLTLHIANGASASGTLKHYFEQNKLDGTNEVLCFDDYLAIGPLYDGNKVNDHQLLNQRANYLFDMLQIAHLEEFADVNVEDQWLVDITEDISKLFHFDFTPYHKVVIWHGDNAPERSLLYLCCHIIDEHKLYHISINDYNLSTHMLRGVGACSLEMLDFLHNQEKKINPVDCVQYAQLWQTLVKSSKRPDSLLRVFESNEVKSVSEDYFDKQILTQCQEQGQGNFVLMMALVGRVLGLSEQLITDTFIIARVYYLIQNTSLEYQGDLDQPRQLQVRVRD</sequence>
<keyword evidence="4" id="KW-1185">Reference proteome</keyword>
<evidence type="ECO:0000259" key="2">
    <source>
        <dbReference type="Pfam" id="PF12395"/>
    </source>
</evidence>
<dbReference type="Pfam" id="PF08874">
    <property type="entry name" value="DUF1835"/>
    <property type="match status" value="1"/>
</dbReference>
<evidence type="ECO:0000259" key="1">
    <source>
        <dbReference type="Pfam" id="PF08874"/>
    </source>
</evidence>
<protein>
    <submittedName>
        <fullName evidence="3">DUF1835 domain-containing protein</fullName>
    </submittedName>
</protein>
<dbReference type="EMBL" id="JAGBKN010000014">
    <property type="protein sequence ID" value="MBO1517209.1"/>
    <property type="molecule type" value="Genomic_DNA"/>
</dbReference>
<feature type="domain" description="DUF3658" evidence="2">
    <location>
        <begin position="162"/>
        <end position="271"/>
    </location>
</feature>
<dbReference type="InterPro" id="IPR022123">
    <property type="entry name" value="DUF3658"/>
</dbReference>
<dbReference type="Proteomes" id="UP000664161">
    <property type="component" value="Unassembled WGS sequence"/>
</dbReference>
<gene>
    <name evidence="3" type="ORF">J3491_07670</name>
</gene>
<dbReference type="RefSeq" id="WP_207969728.1">
    <property type="nucleotide sequence ID" value="NZ_JAGBKN010000014.1"/>
</dbReference>
<evidence type="ECO:0000313" key="4">
    <source>
        <dbReference type="Proteomes" id="UP000664161"/>
    </source>
</evidence>
<accession>A0AAW4IPH2</accession>
<dbReference type="InterPro" id="IPR014973">
    <property type="entry name" value="DUF1835"/>
</dbReference>
<dbReference type="Pfam" id="PF12395">
    <property type="entry name" value="DUF3658"/>
    <property type="match status" value="1"/>
</dbReference>
<comment type="caution">
    <text evidence="3">The sequence shown here is derived from an EMBL/GenBank/DDBJ whole genome shotgun (WGS) entry which is preliminary data.</text>
</comment>
<evidence type="ECO:0000313" key="3">
    <source>
        <dbReference type="EMBL" id="MBO1517209.1"/>
    </source>
</evidence>
<reference evidence="3 4" key="1">
    <citation type="submission" date="2021-03" db="EMBL/GenBank/DDBJ databases">
        <authorList>
            <person name="Shang D.-D."/>
            <person name="Du Z.-J."/>
            <person name="Chen G.-J."/>
        </authorList>
    </citation>
    <scope>NUCLEOTIDE SEQUENCE [LARGE SCALE GENOMIC DNA]</scope>
    <source>
        <strain evidence="3 4">F2608</strain>
    </source>
</reference>